<keyword evidence="2" id="KW-1185">Reference proteome</keyword>
<name>A0A8H6K6X7_9PEZI</name>
<evidence type="ECO:0000313" key="1">
    <source>
        <dbReference type="EMBL" id="KAF6825503.1"/>
    </source>
</evidence>
<evidence type="ECO:0000313" key="2">
    <source>
        <dbReference type="Proteomes" id="UP000639643"/>
    </source>
</evidence>
<reference evidence="1" key="1">
    <citation type="journal article" date="2020" name="Phytopathology">
        <title>Genome Sequence Resources of Colletotrichum truncatum, C. plurivorum, C. musicola, and C. sojae: Four Species Pathogenic to Soybean (Glycine max).</title>
        <authorList>
            <person name="Rogerio F."/>
            <person name="Boufleur T.R."/>
            <person name="Ciampi-Guillardi M."/>
            <person name="Sukno S.A."/>
            <person name="Thon M.R."/>
            <person name="Massola Junior N.S."/>
            <person name="Baroncelli R."/>
        </authorList>
    </citation>
    <scope>NUCLEOTIDE SEQUENCE</scope>
    <source>
        <strain evidence="1">LFN0074</strain>
    </source>
</reference>
<proteinExistence type="predicted"/>
<gene>
    <name evidence="1" type="ORF">CMUS01_09785</name>
</gene>
<comment type="caution">
    <text evidence="1">The sequence shown here is derived from an EMBL/GenBank/DDBJ whole genome shotgun (WGS) entry which is preliminary data.</text>
</comment>
<sequence length="107" mass="11872">MGDTNTNTNFKLVSRGRELPETATVRPTEMDLIPTSELQLTTLRQDEAPKHRHNAWRLGHANGSCLGRLRRDLVLHLGLAPLEANGRRTTANVVGNLDARLGGARRR</sequence>
<dbReference type="Proteomes" id="UP000639643">
    <property type="component" value="Unassembled WGS sequence"/>
</dbReference>
<dbReference type="EMBL" id="WIGM01000427">
    <property type="protein sequence ID" value="KAF6825503.1"/>
    <property type="molecule type" value="Genomic_DNA"/>
</dbReference>
<protein>
    <submittedName>
        <fullName evidence="1">Uncharacterized protein</fullName>
    </submittedName>
</protein>
<dbReference type="AlphaFoldDB" id="A0A8H6K6X7"/>
<organism evidence="1 2">
    <name type="scientific">Colletotrichum musicola</name>
    <dbReference type="NCBI Taxonomy" id="2175873"/>
    <lineage>
        <taxon>Eukaryota</taxon>
        <taxon>Fungi</taxon>
        <taxon>Dikarya</taxon>
        <taxon>Ascomycota</taxon>
        <taxon>Pezizomycotina</taxon>
        <taxon>Sordariomycetes</taxon>
        <taxon>Hypocreomycetidae</taxon>
        <taxon>Glomerellales</taxon>
        <taxon>Glomerellaceae</taxon>
        <taxon>Colletotrichum</taxon>
        <taxon>Colletotrichum orchidearum species complex</taxon>
    </lineage>
</organism>
<accession>A0A8H6K6X7</accession>